<sequence>MITVESCQQNKCNETCFGIFSLMTFNEINRNCIRFPHQQLIIIEMIKIFSNLIVSTLCGFIPSIEELRAKLSFRIHFNFFISSCHDKFSSKTKNKQKSGKNLRHKLPKDQNTATCQDALDFFSFVSTQANEIIKETKTNNYRRRRLTDL</sequence>
<evidence type="ECO:0000313" key="2">
    <source>
        <dbReference type="Proteomes" id="UP000183832"/>
    </source>
</evidence>
<reference evidence="1 2" key="1">
    <citation type="submission" date="2015-04" db="EMBL/GenBank/DDBJ databases">
        <authorList>
            <person name="Syromyatnikov M.Y."/>
            <person name="Popov V.N."/>
        </authorList>
    </citation>
    <scope>NUCLEOTIDE SEQUENCE [LARGE SCALE GENOMIC DNA]</scope>
</reference>
<gene>
    <name evidence="1" type="ORF">CLUMA_CG010685</name>
</gene>
<organism evidence="1 2">
    <name type="scientific">Clunio marinus</name>
    <dbReference type="NCBI Taxonomy" id="568069"/>
    <lineage>
        <taxon>Eukaryota</taxon>
        <taxon>Metazoa</taxon>
        <taxon>Ecdysozoa</taxon>
        <taxon>Arthropoda</taxon>
        <taxon>Hexapoda</taxon>
        <taxon>Insecta</taxon>
        <taxon>Pterygota</taxon>
        <taxon>Neoptera</taxon>
        <taxon>Endopterygota</taxon>
        <taxon>Diptera</taxon>
        <taxon>Nematocera</taxon>
        <taxon>Chironomoidea</taxon>
        <taxon>Chironomidae</taxon>
        <taxon>Clunio</taxon>
    </lineage>
</organism>
<proteinExistence type="predicted"/>
<evidence type="ECO:0000313" key="1">
    <source>
        <dbReference type="EMBL" id="CRK97290.1"/>
    </source>
</evidence>
<protein>
    <submittedName>
        <fullName evidence="1">CLUMA_CG010685, isoform A</fullName>
    </submittedName>
</protein>
<dbReference type="Proteomes" id="UP000183832">
    <property type="component" value="Unassembled WGS sequence"/>
</dbReference>
<dbReference type="AlphaFoldDB" id="A0A1J1IC14"/>
<keyword evidence="2" id="KW-1185">Reference proteome</keyword>
<accession>A0A1J1IC14</accession>
<name>A0A1J1IC14_9DIPT</name>
<dbReference type="EMBL" id="CVRI01000047">
    <property type="protein sequence ID" value="CRK97290.1"/>
    <property type="molecule type" value="Genomic_DNA"/>
</dbReference>